<dbReference type="Gene3D" id="3.40.50.300">
    <property type="entry name" value="P-loop containing nucleotide triphosphate hydrolases"/>
    <property type="match status" value="1"/>
</dbReference>
<feature type="compositionally biased region" description="Basic residues" evidence="2">
    <location>
        <begin position="457"/>
        <end position="472"/>
    </location>
</feature>
<evidence type="ECO:0000256" key="2">
    <source>
        <dbReference type="SAM" id="MobiDB-lite"/>
    </source>
</evidence>
<dbReference type="Pfam" id="PF24564">
    <property type="entry name" value="DUF7605"/>
    <property type="match status" value="1"/>
</dbReference>
<dbReference type="STRING" id="356882.A0A423WT53"/>
<feature type="compositionally biased region" description="Low complexity" evidence="2">
    <location>
        <begin position="475"/>
        <end position="487"/>
    </location>
</feature>
<dbReference type="InterPro" id="IPR056024">
    <property type="entry name" value="DUF7605"/>
</dbReference>
<evidence type="ECO:0000259" key="3">
    <source>
        <dbReference type="Pfam" id="PF00350"/>
    </source>
</evidence>
<protein>
    <recommendedName>
        <fullName evidence="7">G domain-containing protein</fullName>
    </recommendedName>
</protein>
<dbReference type="Proteomes" id="UP000283895">
    <property type="component" value="Unassembled WGS sequence"/>
</dbReference>
<dbReference type="Pfam" id="PF00350">
    <property type="entry name" value="Dynamin_N"/>
    <property type="match status" value="1"/>
</dbReference>
<feature type="coiled-coil region" evidence="1">
    <location>
        <begin position="514"/>
        <end position="541"/>
    </location>
</feature>
<dbReference type="InterPro" id="IPR045063">
    <property type="entry name" value="Dynamin_N"/>
</dbReference>
<dbReference type="EMBL" id="LKEA01000010">
    <property type="protein sequence ID" value="ROW06521.1"/>
    <property type="molecule type" value="Genomic_DNA"/>
</dbReference>
<dbReference type="PANTHER" id="PTHR36681">
    <property type="entry name" value="NUCLEAR GTPASE, GERMINAL CENTER-ASSOCIATED, TANDEM DUPLICATE 3"/>
    <property type="match status" value="1"/>
</dbReference>
<feature type="region of interest" description="Disordered" evidence="2">
    <location>
        <begin position="1"/>
        <end position="25"/>
    </location>
</feature>
<evidence type="ECO:0000313" key="6">
    <source>
        <dbReference type="Proteomes" id="UP000283895"/>
    </source>
</evidence>
<feature type="coiled-coil region" evidence="1">
    <location>
        <begin position="397"/>
        <end position="431"/>
    </location>
</feature>
<feature type="compositionally biased region" description="Polar residues" evidence="2">
    <location>
        <begin position="495"/>
        <end position="504"/>
    </location>
</feature>
<evidence type="ECO:0000256" key="1">
    <source>
        <dbReference type="SAM" id="Coils"/>
    </source>
</evidence>
<dbReference type="SUPFAM" id="SSF52540">
    <property type="entry name" value="P-loop containing nucleoside triphosphate hydrolases"/>
    <property type="match status" value="2"/>
</dbReference>
<keyword evidence="1" id="KW-0175">Coiled coil</keyword>
<reference evidence="5 6" key="1">
    <citation type="submission" date="2015-09" db="EMBL/GenBank/DDBJ databases">
        <title>Host preference determinants of Valsa canker pathogens revealed by comparative genomics.</title>
        <authorList>
            <person name="Yin Z."/>
            <person name="Huang L."/>
        </authorList>
    </citation>
    <scope>NUCLEOTIDE SEQUENCE [LARGE SCALE GENOMIC DNA]</scope>
    <source>
        <strain evidence="5 6">03-1</strain>
    </source>
</reference>
<dbReference type="InterPro" id="IPR027417">
    <property type="entry name" value="P-loop_NTPase"/>
</dbReference>
<sequence length="969" mass="107149">MAGSPVKFEPPHIKPDPGADADDTGIDASITTAEDVKDGATQATAARETNYIERLVSNASTEELEAGVKIGVQLLDNLKPPLQAALVSGDTQASNWLESITRLQDEAKPARTVVGVVGNTGAGKSSVINALLDEERLVPTNGMRACTASATEISYNYSDDPEQLYRAEIEFISAADWAQELTTLLDDLLDGNGQVSRECTTPDTEANLAYSKIKAVYPHLTKEMIATSSPADLAQAPSIRSVIGSLKRLSATTSSQLFQGLQHYVDSKEKTSGNGHVMEYWPLIKVVRIYCKADALSTGAVIVDLPGIQDSNAARAAVAESYMKACTGLWITAAIQRAVDDKTAKNLLGDSFKRQLKYDGTYSAVTFICTKTDDILESEVAASLHIEGEMGESWARIEEFRNEQRELKRKVGDLKDRKNAIDDEMEDLDTKFDLWEDLATKLRDGETVYRPSDNASKKRKRDSSPGRHRKRRGSIDITSDSDGSYDSDGSDKENSQSVQETRTPLTEDEIEMELVQIKSRKKDYRKSRKALDENISATKKELNSIVSQERALLSQVKSICIKGRNDYSRSAIKNDFAMGIKELDQQTAIEEDETAFDPDEDVRDYDEVARSLPVFTVSGRAYQKLSGRLRKDAVHELYTAVEDCSSSFKDALGEQLYETFDRLIPAASDSAVATATGWGAHRSLGGLFWATYKATTRRSGVFAGASGQKDFNAELFEPISKHLAGNWERAFQRRLPAALDSFARTCKHIIKAFHDDALAGVQQDLTQNPAGLNMLNQQIRVYTATMEDAPTALRTAITERQRDASREFTPVIQQAMQHAYDVCTAERGTGSYARMKVSMQSHVETARHTMFSQACDTVKNDLEEMCTYVGKAMLILVDNMFVKLEKDYLAVLIGDDAEIEGGAVPWAELMLRGEMKKRLEKADSWFAGLFPSKENDDAPDELDDAEEDLIARQLEGSHEVQSPRVKPEF</sequence>
<gene>
    <name evidence="5" type="ORF">VMCG_04292</name>
</gene>
<proteinExistence type="predicted"/>
<accession>A0A423WT53</accession>
<evidence type="ECO:0008006" key="7">
    <source>
        <dbReference type="Google" id="ProtNLM"/>
    </source>
</evidence>
<dbReference type="OrthoDB" id="3598281at2759"/>
<dbReference type="AlphaFoldDB" id="A0A423WT53"/>
<feature type="domain" description="Dynamin N-terminal" evidence="3">
    <location>
        <begin position="114"/>
        <end position="336"/>
    </location>
</feature>
<feature type="domain" description="DUF7605" evidence="4">
    <location>
        <begin position="681"/>
        <end position="846"/>
    </location>
</feature>
<evidence type="ECO:0000313" key="5">
    <source>
        <dbReference type="EMBL" id="ROW06521.1"/>
    </source>
</evidence>
<comment type="caution">
    <text evidence="5">The sequence shown here is derived from an EMBL/GenBank/DDBJ whole genome shotgun (WGS) entry which is preliminary data.</text>
</comment>
<name>A0A423WT53_9PEZI</name>
<evidence type="ECO:0000259" key="4">
    <source>
        <dbReference type="Pfam" id="PF24564"/>
    </source>
</evidence>
<organism evidence="5 6">
    <name type="scientific">Cytospora schulzeri</name>
    <dbReference type="NCBI Taxonomy" id="448051"/>
    <lineage>
        <taxon>Eukaryota</taxon>
        <taxon>Fungi</taxon>
        <taxon>Dikarya</taxon>
        <taxon>Ascomycota</taxon>
        <taxon>Pezizomycotina</taxon>
        <taxon>Sordariomycetes</taxon>
        <taxon>Sordariomycetidae</taxon>
        <taxon>Diaporthales</taxon>
        <taxon>Cytosporaceae</taxon>
        <taxon>Cytospora</taxon>
    </lineage>
</organism>
<dbReference type="PANTHER" id="PTHR36681:SF3">
    <property type="entry name" value="NUCLEAR GTPASE, GERMINAL CENTER-ASSOCIATED, TANDEM DUPLICATE 3"/>
    <property type="match status" value="1"/>
</dbReference>
<feature type="region of interest" description="Disordered" evidence="2">
    <location>
        <begin position="446"/>
        <end position="509"/>
    </location>
</feature>
<keyword evidence="6" id="KW-1185">Reference proteome</keyword>